<name>A0A066RI40_9GAMM</name>
<dbReference type="RefSeq" id="WP_036756269.1">
    <property type="nucleotide sequence ID" value="NZ_JAGSGC010000026.1"/>
</dbReference>
<keyword evidence="2" id="KW-1185">Reference proteome</keyword>
<proteinExistence type="predicted"/>
<protein>
    <submittedName>
        <fullName evidence="1">Uncharacterized protein</fullName>
    </submittedName>
</protein>
<dbReference type="AlphaFoldDB" id="A0A066RI40"/>
<sequence length="112" mass="12363">MPRIKGDKISLLVDGKVIEVKNPSKLNWDLSKSLIKNDNFKEFAKDPKKYAAKFDLEIDADIAAKLTRRLEGFESLKEAEELFGFDPRVAATAWAVAAGAYSIASSKIAVAF</sequence>
<organism evidence="1 2">
    <name type="scientific">Photobacterium galatheae</name>
    <dbReference type="NCBI Taxonomy" id="1654360"/>
    <lineage>
        <taxon>Bacteria</taxon>
        <taxon>Pseudomonadati</taxon>
        <taxon>Pseudomonadota</taxon>
        <taxon>Gammaproteobacteria</taxon>
        <taxon>Vibrionales</taxon>
        <taxon>Vibrionaceae</taxon>
        <taxon>Photobacterium</taxon>
    </lineage>
</organism>
<evidence type="ECO:0000313" key="2">
    <source>
        <dbReference type="Proteomes" id="UP000027192"/>
    </source>
</evidence>
<reference evidence="1 2" key="1">
    <citation type="submission" date="2014-04" db="EMBL/GenBank/DDBJ databases">
        <title>Draft genome sequence of Photobacterium halotolerans S2753: a solonamide, ngercheumicin and holomycin producer.</title>
        <authorList>
            <person name="Machado H.R."/>
            <person name="Gram L."/>
        </authorList>
    </citation>
    <scope>NUCLEOTIDE SEQUENCE [LARGE SCALE GENOMIC DNA]</scope>
    <source>
        <strain evidence="1 2">S2753</strain>
    </source>
</reference>
<evidence type="ECO:0000313" key="1">
    <source>
        <dbReference type="EMBL" id="KDM90105.1"/>
    </source>
</evidence>
<dbReference type="EMBL" id="JMIB01000038">
    <property type="protein sequence ID" value="KDM90105.1"/>
    <property type="molecule type" value="Genomic_DNA"/>
</dbReference>
<comment type="caution">
    <text evidence="1">The sequence shown here is derived from an EMBL/GenBank/DDBJ whole genome shotgun (WGS) entry which is preliminary data.</text>
</comment>
<dbReference type="Proteomes" id="UP000027192">
    <property type="component" value="Unassembled WGS sequence"/>
</dbReference>
<gene>
    <name evidence="1" type="ORF">EA58_19420</name>
</gene>
<accession>A0A066RI40</accession>